<dbReference type="Proteomes" id="UP000007517">
    <property type="component" value="Chromosome"/>
</dbReference>
<evidence type="ECO:0000259" key="3">
    <source>
        <dbReference type="Pfam" id="PF00534"/>
    </source>
</evidence>
<evidence type="ECO:0000256" key="2">
    <source>
        <dbReference type="ARBA" id="ARBA00022679"/>
    </source>
</evidence>
<dbReference type="Pfam" id="PF13439">
    <property type="entry name" value="Glyco_transf_4"/>
    <property type="match status" value="1"/>
</dbReference>
<dbReference type="InterPro" id="IPR050194">
    <property type="entry name" value="Glycosyltransferase_grp1"/>
</dbReference>
<dbReference type="EMBL" id="FO117623">
    <property type="protein sequence ID" value="CCG01332.1"/>
    <property type="molecule type" value="Genomic_DNA"/>
</dbReference>
<sequence length="364" mass="38480">MITSAHVGPPKLRVLHVLTSTQRRGAESFALSVQRGLRERGHDTRPVALVGASHPPTLPVDPLGATHLGPATLMGLRRAAADVDVVVAHGSRTLPACALALCFSRVPVVYVNIGDPLFWANTPLRRARVRLMFRRLAAVAARTEASRKALIDHLGMRPAAVRVIGNGRRSSDFPPTDEHRRAAARKALGLDGAGDVVVHAGALAPEKRVDVLIDAVGRMDSSTRLVLAGDGLLRAELERQARAVLGDRAVFLGVRNDVAQVLAAADVLALASDSEGLPGVVIEAGLVGIPVVATAVGFTSSVVVDGVTGVLVEPGDPVRMARAVETALTAAEEMGAAGRRHCMEQFEMERILDAWESLLHEVAR</sequence>
<name>H6RMX9_BLASD</name>
<protein>
    <submittedName>
        <fullName evidence="5">Putative glycosyltransferase</fullName>
    </submittedName>
</protein>
<keyword evidence="1" id="KW-0328">Glycosyltransferase</keyword>
<dbReference type="PANTHER" id="PTHR45947:SF3">
    <property type="entry name" value="SULFOQUINOVOSYL TRANSFERASE SQD2"/>
    <property type="match status" value="1"/>
</dbReference>
<dbReference type="Pfam" id="PF00534">
    <property type="entry name" value="Glycos_transf_1"/>
    <property type="match status" value="1"/>
</dbReference>
<dbReference type="SUPFAM" id="SSF53756">
    <property type="entry name" value="UDP-Glycosyltransferase/glycogen phosphorylase"/>
    <property type="match status" value="1"/>
</dbReference>
<dbReference type="InterPro" id="IPR028098">
    <property type="entry name" value="Glyco_trans_4-like_N"/>
</dbReference>
<dbReference type="InterPro" id="IPR001296">
    <property type="entry name" value="Glyco_trans_1"/>
</dbReference>
<dbReference type="PANTHER" id="PTHR45947">
    <property type="entry name" value="SULFOQUINOVOSYL TRANSFERASE SQD2"/>
    <property type="match status" value="1"/>
</dbReference>
<dbReference type="AlphaFoldDB" id="H6RMX9"/>
<dbReference type="KEGG" id="bsd:BLASA_0355"/>
<dbReference type="HOGENOM" id="CLU_009583_0_3_11"/>
<feature type="domain" description="Glycosyltransferase subfamily 4-like N-terminal" evidence="4">
    <location>
        <begin position="25"/>
        <end position="167"/>
    </location>
</feature>
<evidence type="ECO:0000259" key="4">
    <source>
        <dbReference type="Pfam" id="PF13439"/>
    </source>
</evidence>
<evidence type="ECO:0000256" key="1">
    <source>
        <dbReference type="ARBA" id="ARBA00022676"/>
    </source>
</evidence>
<dbReference type="RefSeq" id="WP_014374249.1">
    <property type="nucleotide sequence ID" value="NC_016943.1"/>
</dbReference>
<feature type="domain" description="Glycosyl transferase family 1" evidence="3">
    <location>
        <begin position="183"/>
        <end position="332"/>
    </location>
</feature>
<reference evidence="5 6" key="1">
    <citation type="journal article" date="2012" name="J. Bacteriol.">
        <title>Genome Sequence of Blastococcus saxobsidens DD2, a Stone-Inhabiting Bacterium.</title>
        <authorList>
            <person name="Chouaia B."/>
            <person name="Crotti E."/>
            <person name="Brusetti L."/>
            <person name="Daffonchio D."/>
            <person name="Essoussi I."/>
            <person name="Nouioui I."/>
            <person name="Sbissi I."/>
            <person name="Ghodhbane-Gtari F."/>
            <person name="Gtari M."/>
            <person name="Vacherie B."/>
            <person name="Barbe V."/>
            <person name="Medigue C."/>
            <person name="Gury J."/>
            <person name="Pujic P."/>
            <person name="Normand P."/>
        </authorList>
    </citation>
    <scope>NUCLEOTIDE SEQUENCE [LARGE SCALE GENOMIC DNA]</scope>
    <source>
        <strain evidence="5 6">DD2</strain>
    </source>
</reference>
<organism evidence="5 6">
    <name type="scientific">Blastococcus saxobsidens (strain DD2)</name>
    <dbReference type="NCBI Taxonomy" id="1146883"/>
    <lineage>
        <taxon>Bacteria</taxon>
        <taxon>Bacillati</taxon>
        <taxon>Actinomycetota</taxon>
        <taxon>Actinomycetes</taxon>
        <taxon>Geodermatophilales</taxon>
        <taxon>Geodermatophilaceae</taxon>
        <taxon>Blastococcus</taxon>
    </lineage>
</organism>
<dbReference type="Gene3D" id="3.40.50.2000">
    <property type="entry name" value="Glycogen Phosphorylase B"/>
    <property type="match status" value="2"/>
</dbReference>
<evidence type="ECO:0000313" key="6">
    <source>
        <dbReference type="Proteomes" id="UP000007517"/>
    </source>
</evidence>
<dbReference type="eggNOG" id="COG0438">
    <property type="taxonomic scope" value="Bacteria"/>
</dbReference>
<dbReference type="STRING" id="1146883.BLASA_0355"/>
<gene>
    <name evidence="5" type="ordered locus">BLASA_0355</name>
</gene>
<dbReference type="GO" id="GO:0016757">
    <property type="term" value="F:glycosyltransferase activity"/>
    <property type="evidence" value="ECO:0007669"/>
    <property type="project" value="UniProtKB-KW"/>
</dbReference>
<reference evidence="6" key="2">
    <citation type="submission" date="2012-02" db="EMBL/GenBank/DDBJ databases">
        <title>Complete genome sequence of Blastococcus saxobsidens strain DD2.</title>
        <authorList>
            <person name="Genoscope."/>
        </authorList>
    </citation>
    <scope>NUCLEOTIDE SEQUENCE [LARGE SCALE GENOMIC DNA]</scope>
    <source>
        <strain evidence="6">DD2</strain>
    </source>
</reference>
<keyword evidence="6" id="KW-1185">Reference proteome</keyword>
<accession>H6RMX9</accession>
<keyword evidence="2 5" id="KW-0808">Transferase</keyword>
<proteinExistence type="predicted"/>
<evidence type="ECO:0000313" key="5">
    <source>
        <dbReference type="EMBL" id="CCG01332.1"/>
    </source>
</evidence>
<dbReference type="GO" id="GO:1901137">
    <property type="term" value="P:carbohydrate derivative biosynthetic process"/>
    <property type="evidence" value="ECO:0007669"/>
    <property type="project" value="UniProtKB-ARBA"/>
</dbReference>